<keyword evidence="3" id="KW-1185">Reference proteome</keyword>
<feature type="compositionally biased region" description="Low complexity" evidence="1">
    <location>
        <begin position="489"/>
        <end position="505"/>
    </location>
</feature>
<dbReference type="AlphaFoldDB" id="A0A4V5N639"/>
<feature type="region of interest" description="Disordered" evidence="1">
    <location>
        <begin position="487"/>
        <end position="507"/>
    </location>
</feature>
<proteinExistence type="predicted"/>
<dbReference type="EMBL" id="NAJL01000001">
    <property type="protein sequence ID" value="TKA34339.1"/>
    <property type="molecule type" value="Genomic_DNA"/>
</dbReference>
<feature type="region of interest" description="Disordered" evidence="1">
    <location>
        <begin position="86"/>
        <end position="107"/>
    </location>
</feature>
<name>A0A4V5N639_9PEZI</name>
<dbReference type="Proteomes" id="UP000308549">
    <property type="component" value="Unassembled WGS sequence"/>
</dbReference>
<protein>
    <submittedName>
        <fullName evidence="2">Uncharacterized protein</fullName>
    </submittedName>
</protein>
<comment type="caution">
    <text evidence="2">The sequence shown here is derived from an EMBL/GenBank/DDBJ whole genome shotgun (WGS) entry which is preliminary data.</text>
</comment>
<evidence type="ECO:0000313" key="2">
    <source>
        <dbReference type="EMBL" id="TKA34339.1"/>
    </source>
</evidence>
<evidence type="ECO:0000313" key="3">
    <source>
        <dbReference type="Proteomes" id="UP000308549"/>
    </source>
</evidence>
<dbReference type="OrthoDB" id="5596422at2759"/>
<evidence type="ECO:0000256" key="1">
    <source>
        <dbReference type="SAM" id="MobiDB-lite"/>
    </source>
</evidence>
<feature type="compositionally biased region" description="Basic and acidic residues" evidence="1">
    <location>
        <begin position="37"/>
        <end position="46"/>
    </location>
</feature>
<accession>A0A4V5N639</accession>
<feature type="compositionally biased region" description="Polar residues" evidence="1">
    <location>
        <begin position="48"/>
        <end position="57"/>
    </location>
</feature>
<organism evidence="2 3">
    <name type="scientific">Salinomyces thailandicus</name>
    <dbReference type="NCBI Taxonomy" id="706561"/>
    <lineage>
        <taxon>Eukaryota</taxon>
        <taxon>Fungi</taxon>
        <taxon>Dikarya</taxon>
        <taxon>Ascomycota</taxon>
        <taxon>Pezizomycotina</taxon>
        <taxon>Dothideomycetes</taxon>
        <taxon>Dothideomycetidae</taxon>
        <taxon>Mycosphaerellales</taxon>
        <taxon>Teratosphaeriaceae</taxon>
        <taxon>Salinomyces</taxon>
    </lineage>
</organism>
<reference evidence="2 3" key="1">
    <citation type="submission" date="2017-03" db="EMBL/GenBank/DDBJ databases">
        <title>Genomes of endolithic fungi from Antarctica.</title>
        <authorList>
            <person name="Coleine C."/>
            <person name="Masonjones S."/>
            <person name="Stajich J.E."/>
        </authorList>
    </citation>
    <scope>NUCLEOTIDE SEQUENCE [LARGE SCALE GENOMIC DNA]</scope>
    <source>
        <strain evidence="2 3">CCFEE 6315</strain>
    </source>
</reference>
<feature type="region of interest" description="Disordered" evidence="1">
    <location>
        <begin position="33"/>
        <end position="59"/>
    </location>
</feature>
<gene>
    <name evidence="2" type="ORF">B0A50_00320</name>
</gene>
<sequence>MLSKVKQGISNRTKAAAIRPVESETGLLRRISARGKQTVESERRAQSFEVSRTSVDSNGEDVGEGVLAAAYPQPWRSLTDSTVSTDEILGSAPTTPPPKPASVRSASDFSSAISQTLDCSQPELTPRPPIKALPCPPDGDCKPIALAIPYVELAVNLDRLAVDAGSAPEMWVAIQGVVHSKTLQLDGKHFEHIKHAPDRAATDHSTIIGAITSLRLCFKPAEGCHITDLVGQKTAKNLNVDQSCVLFIKLRVPVLKSRAIYEPDADNALLFDELESIVGTLETDLLNVEARYRHSLLTPDNVINVRHTAKLRRPKIESRWSLLTSPEDLSISDEVHTKLAIHLADHYPPERALGLIDRCLSVERLASEAVRQIRQCVLDDLHKHKHHPAESADKPSVVVTDIDTLDSELGSGTRFEMLPTASDVPLDLPPSKHRAVPMPEALATPPTEVKRRSTSLSALTTLQPHAYTHRTATPKVLSATCLPSLSETPQPLQQPCQSPCQPQPQDSARKLWRHIRHSSLSTQQAADLAASPVHHLEANDTQLRELRRQALANKRSVGAETLRDWKWEERKVQRAEAPWL</sequence>